<dbReference type="InterPro" id="IPR036322">
    <property type="entry name" value="WD40_repeat_dom_sf"/>
</dbReference>
<dbReference type="SUPFAM" id="SSF50978">
    <property type="entry name" value="WD40 repeat-like"/>
    <property type="match status" value="1"/>
</dbReference>
<dbReference type="Proteomes" id="UP000655225">
    <property type="component" value="Unassembled WGS sequence"/>
</dbReference>
<evidence type="ECO:0000256" key="3">
    <source>
        <dbReference type="PROSITE-ProRule" id="PRU00221"/>
    </source>
</evidence>
<evidence type="ECO:0000313" key="6">
    <source>
        <dbReference type="Proteomes" id="UP000655225"/>
    </source>
</evidence>
<dbReference type="Gene3D" id="2.130.10.10">
    <property type="entry name" value="YVTN repeat-like/Quinoprotein amine dehydrogenase"/>
    <property type="match status" value="1"/>
</dbReference>
<dbReference type="AlphaFoldDB" id="A0A834ZPF9"/>
<protein>
    <recommendedName>
        <fullName evidence="7">Angio-associated migratory cell protein</fullName>
    </recommendedName>
</protein>
<reference evidence="5 6" key="1">
    <citation type="submission" date="2020-04" db="EMBL/GenBank/DDBJ databases">
        <title>Plant Genome Project.</title>
        <authorList>
            <person name="Zhang R.-G."/>
        </authorList>
    </citation>
    <scope>NUCLEOTIDE SEQUENCE [LARGE SCALE GENOMIC DNA]</scope>
    <source>
        <strain evidence="5">YNK0</strain>
        <tissue evidence="5">Leaf</tissue>
    </source>
</reference>
<dbReference type="PROSITE" id="PS50082">
    <property type="entry name" value="WD_REPEATS_2"/>
    <property type="match status" value="3"/>
</dbReference>
<gene>
    <name evidence="5" type="ORF">HHK36_004093</name>
</gene>
<proteinExistence type="predicted"/>
<feature type="repeat" description="WD" evidence="3">
    <location>
        <begin position="83"/>
        <end position="124"/>
    </location>
</feature>
<organism evidence="5 6">
    <name type="scientific">Tetracentron sinense</name>
    <name type="common">Spur-leaf</name>
    <dbReference type="NCBI Taxonomy" id="13715"/>
    <lineage>
        <taxon>Eukaryota</taxon>
        <taxon>Viridiplantae</taxon>
        <taxon>Streptophyta</taxon>
        <taxon>Embryophyta</taxon>
        <taxon>Tracheophyta</taxon>
        <taxon>Spermatophyta</taxon>
        <taxon>Magnoliopsida</taxon>
        <taxon>Trochodendrales</taxon>
        <taxon>Trochodendraceae</taxon>
        <taxon>Tetracentron</taxon>
    </lineage>
</organism>
<dbReference type="OMA" id="IMKFDDA"/>
<sequence length="262" mass="28514">MNVPGDDEDDHGEVFLDEDDIVHDITVDDEDLPDADDEAGSDSEDTEEPDDSMHLFTGHTSKVSTLFSFRMLVEIICCSMDFIVCYKDLVSTLAFSTDGQLLASGNFDGLIQAWDVPSGSLKCTLEGPGGGIEWVRWHPGGHLVLAGSEDATVWMWNADKSTYLNMFSGHGNSVTCGDFTPDGKTICTGSDDVSLRIWNPRSGENIHVVRELPMLLIFFPHVGHPYHTEGLTCLTISSDSTLCITGLKDSSVHIVNIATGKV</sequence>
<accession>A0A834ZPF9</accession>
<dbReference type="PROSITE" id="PS00678">
    <property type="entry name" value="WD_REPEATS_1"/>
    <property type="match status" value="1"/>
</dbReference>
<dbReference type="PANTHER" id="PTHR19857:SF8">
    <property type="entry name" value="ANGIO-ASSOCIATED MIGRATORY CELL PROTEIN"/>
    <property type="match status" value="1"/>
</dbReference>
<evidence type="ECO:0000256" key="4">
    <source>
        <dbReference type="SAM" id="MobiDB-lite"/>
    </source>
</evidence>
<evidence type="ECO:0000256" key="1">
    <source>
        <dbReference type="ARBA" id="ARBA00022574"/>
    </source>
</evidence>
<comment type="caution">
    <text evidence="5">The sequence shown here is derived from an EMBL/GenBank/DDBJ whole genome shotgun (WGS) entry which is preliminary data.</text>
</comment>
<evidence type="ECO:0008006" key="7">
    <source>
        <dbReference type="Google" id="ProtNLM"/>
    </source>
</evidence>
<keyword evidence="2" id="KW-0677">Repeat</keyword>
<evidence type="ECO:0000313" key="5">
    <source>
        <dbReference type="EMBL" id="KAF8411539.1"/>
    </source>
</evidence>
<dbReference type="InterPro" id="IPR001680">
    <property type="entry name" value="WD40_rpt"/>
</dbReference>
<name>A0A834ZPF9_TETSI</name>
<keyword evidence="1 3" id="KW-0853">WD repeat</keyword>
<keyword evidence="6" id="KW-1185">Reference proteome</keyword>
<dbReference type="InterPro" id="IPR019775">
    <property type="entry name" value="WD40_repeat_CS"/>
</dbReference>
<dbReference type="OrthoDB" id="10261640at2759"/>
<dbReference type="Pfam" id="PF00400">
    <property type="entry name" value="WD40"/>
    <property type="match status" value="4"/>
</dbReference>
<dbReference type="InterPro" id="IPR020472">
    <property type="entry name" value="WD40_PAC1"/>
</dbReference>
<dbReference type="PRINTS" id="PR00320">
    <property type="entry name" value="GPROTEINBRPT"/>
</dbReference>
<dbReference type="EMBL" id="JABCRI010000002">
    <property type="protein sequence ID" value="KAF8411539.1"/>
    <property type="molecule type" value="Genomic_DNA"/>
</dbReference>
<dbReference type="InterPro" id="IPR015943">
    <property type="entry name" value="WD40/YVTN_repeat-like_dom_sf"/>
</dbReference>
<dbReference type="PANTHER" id="PTHR19857">
    <property type="entry name" value="MITOCHONDRIAL DIVISION PROTEIN 1-RELATED"/>
    <property type="match status" value="1"/>
</dbReference>
<evidence type="ECO:0000256" key="2">
    <source>
        <dbReference type="ARBA" id="ARBA00022737"/>
    </source>
</evidence>
<dbReference type="InterPro" id="IPR051179">
    <property type="entry name" value="WD_repeat_multifunction"/>
</dbReference>
<dbReference type="SMART" id="SM00320">
    <property type="entry name" value="WD40"/>
    <property type="match status" value="4"/>
</dbReference>
<feature type="repeat" description="WD" evidence="3">
    <location>
        <begin position="167"/>
        <end position="208"/>
    </location>
</feature>
<feature type="repeat" description="WD" evidence="3">
    <location>
        <begin position="125"/>
        <end position="166"/>
    </location>
</feature>
<feature type="compositionally biased region" description="Acidic residues" evidence="4">
    <location>
        <begin position="1"/>
        <end position="50"/>
    </location>
</feature>
<dbReference type="PROSITE" id="PS50294">
    <property type="entry name" value="WD_REPEATS_REGION"/>
    <property type="match status" value="2"/>
</dbReference>
<feature type="region of interest" description="Disordered" evidence="4">
    <location>
        <begin position="1"/>
        <end position="56"/>
    </location>
</feature>